<dbReference type="Pfam" id="PF06841">
    <property type="entry name" value="Phage_T4_gp19"/>
    <property type="match status" value="1"/>
</dbReference>
<dbReference type="PANTHER" id="PTHR38009:SF1">
    <property type="entry name" value="CONSERVED HYPOTHETICAL PHAGE TAIL PROTEIN"/>
    <property type="match status" value="1"/>
</dbReference>
<organism evidence="1 2">
    <name type="scientific">Labedaea rhizosphaerae</name>
    <dbReference type="NCBI Taxonomy" id="598644"/>
    <lineage>
        <taxon>Bacteria</taxon>
        <taxon>Bacillati</taxon>
        <taxon>Actinomycetota</taxon>
        <taxon>Actinomycetes</taxon>
        <taxon>Pseudonocardiales</taxon>
        <taxon>Pseudonocardiaceae</taxon>
        <taxon>Labedaea</taxon>
    </lineage>
</organism>
<dbReference type="InterPro" id="IPR011747">
    <property type="entry name" value="CHP02241"/>
</dbReference>
<evidence type="ECO:0000313" key="1">
    <source>
        <dbReference type="EMBL" id="TDQ01145.1"/>
    </source>
</evidence>
<dbReference type="InterPro" id="IPR010667">
    <property type="entry name" value="Phage_T4_Gp19"/>
</dbReference>
<proteinExistence type="predicted"/>
<dbReference type="OrthoDB" id="9799891at2"/>
<comment type="caution">
    <text evidence="1">The sequence shown here is derived from an EMBL/GenBank/DDBJ whole genome shotgun (WGS) entry which is preliminary data.</text>
</comment>
<dbReference type="AlphaFoldDB" id="A0A4R6SH72"/>
<accession>A0A4R6SH72</accession>
<protein>
    <submittedName>
        <fullName evidence="1">Phage tail-like protein</fullName>
    </submittedName>
</protein>
<dbReference type="EMBL" id="SNXZ01000002">
    <property type="protein sequence ID" value="TDQ01145.1"/>
    <property type="molecule type" value="Genomic_DNA"/>
</dbReference>
<reference evidence="1 2" key="1">
    <citation type="submission" date="2019-03" db="EMBL/GenBank/DDBJ databases">
        <title>Genomic Encyclopedia of Type Strains, Phase IV (KMG-IV): sequencing the most valuable type-strain genomes for metagenomic binning, comparative biology and taxonomic classification.</title>
        <authorList>
            <person name="Goeker M."/>
        </authorList>
    </citation>
    <scope>NUCLEOTIDE SEQUENCE [LARGE SCALE GENOMIC DNA]</scope>
    <source>
        <strain evidence="1 2">DSM 45361</strain>
    </source>
</reference>
<dbReference type="NCBIfam" id="TIGR02241">
    <property type="entry name" value="conserved hypothetical phage tail region protein"/>
    <property type="match status" value="1"/>
</dbReference>
<keyword evidence="2" id="KW-1185">Reference proteome</keyword>
<gene>
    <name evidence="1" type="ORF">EV186_1021012</name>
</gene>
<dbReference type="PANTHER" id="PTHR38009">
    <property type="entry name" value="CONSERVED HYPOTHETICAL PHAGE TAIL PROTEIN"/>
    <property type="match status" value="1"/>
</dbReference>
<dbReference type="GO" id="GO:0005198">
    <property type="term" value="F:structural molecule activity"/>
    <property type="evidence" value="ECO:0007669"/>
    <property type="project" value="InterPro"/>
</dbReference>
<evidence type="ECO:0000313" key="2">
    <source>
        <dbReference type="Proteomes" id="UP000295444"/>
    </source>
</evidence>
<sequence>MALGGISGMGAPSKMAELLTGQVGMSHRFVVRIDDSDYDLGSWQKVSGLKVTWQKASWRPGNSNDERISSGNISYSNIKLSRAACSDSAVVQKWLAKTSRHRQPLSGAIFMVDFVGLPVIEWTLKEFFPVGWDITDFDATGAKAAVESLELAHTGFLNDEGMAST</sequence>
<dbReference type="Proteomes" id="UP000295444">
    <property type="component" value="Unassembled WGS sequence"/>
</dbReference>
<name>A0A4R6SH72_LABRH</name>
<dbReference type="RefSeq" id="WP_133849757.1">
    <property type="nucleotide sequence ID" value="NZ_SNXZ01000002.1"/>
</dbReference>